<keyword evidence="1" id="KW-0328">Glycosyltransferase</keyword>
<comment type="caution">
    <text evidence="1">The sequence shown here is derived from an EMBL/GenBank/DDBJ whole genome shotgun (WGS) entry which is preliminary data.</text>
</comment>
<dbReference type="SUPFAM" id="SSF53448">
    <property type="entry name" value="Nucleotide-diphospho-sugar transferases"/>
    <property type="match status" value="1"/>
</dbReference>
<reference evidence="1 2" key="1">
    <citation type="submission" date="2024-03" db="EMBL/GenBank/DDBJ databases">
        <title>Novel species of the genus Variovorax.</title>
        <authorList>
            <person name="Liu Q."/>
            <person name="Xin Y.-H."/>
        </authorList>
    </citation>
    <scope>NUCLEOTIDE SEQUENCE [LARGE SCALE GENOMIC DNA]</scope>
    <source>
        <strain evidence="1 2">KACC 18900</strain>
    </source>
</reference>
<dbReference type="EMBL" id="JBBKZT010000001">
    <property type="protein sequence ID" value="MEJ8845269.1"/>
    <property type="molecule type" value="Genomic_DNA"/>
</dbReference>
<dbReference type="InterPro" id="IPR029044">
    <property type="entry name" value="Nucleotide-diphossugar_trans"/>
</dbReference>
<dbReference type="GO" id="GO:0016757">
    <property type="term" value="F:glycosyltransferase activity"/>
    <property type="evidence" value="ECO:0007669"/>
    <property type="project" value="UniProtKB-KW"/>
</dbReference>
<name>A0ABU8WE72_9BURK</name>
<protein>
    <submittedName>
        <fullName evidence="1">Glycosyltransferase family A protein</fullName>
        <ecNumber evidence="1">2.4.-.-</ecNumber>
    </submittedName>
</protein>
<proteinExistence type="predicted"/>
<dbReference type="CDD" id="cd00761">
    <property type="entry name" value="Glyco_tranf_GTA_type"/>
    <property type="match status" value="1"/>
</dbReference>
<dbReference type="EC" id="2.4.-.-" evidence="1"/>
<dbReference type="RefSeq" id="WP_340340446.1">
    <property type="nucleotide sequence ID" value="NZ_JBBKZT010000001.1"/>
</dbReference>
<dbReference type="Gene3D" id="3.90.550.10">
    <property type="entry name" value="Spore Coat Polysaccharide Biosynthesis Protein SpsA, Chain A"/>
    <property type="match status" value="1"/>
</dbReference>
<accession>A0ABU8WE72</accession>
<keyword evidence="2" id="KW-1185">Reference proteome</keyword>
<dbReference type="PANTHER" id="PTHR22916:SF3">
    <property type="entry name" value="UDP-GLCNAC:BETAGAL BETA-1,3-N-ACETYLGLUCOSAMINYLTRANSFERASE-LIKE PROTEIN 1"/>
    <property type="match status" value="1"/>
</dbReference>
<evidence type="ECO:0000313" key="2">
    <source>
        <dbReference type="Proteomes" id="UP001385892"/>
    </source>
</evidence>
<keyword evidence="1" id="KW-0808">Transferase</keyword>
<dbReference type="PANTHER" id="PTHR22916">
    <property type="entry name" value="GLYCOSYLTRANSFERASE"/>
    <property type="match status" value="1"/>
</dbReference>
<gene>
    <name evidence="1" type="ORF">WKW82_01310</name>
</gene>
<organism evidence="1 2">
    <name type="scientific">Variovorax rhizosphaerae</name>
    <dbReference type="NCBI Taxonomy" id="1836200"/>
    <lineage>
        <taxon>Bacteria</taxon>
        <taxon>Pseudomonadati</taxon>
        <taxon>Pseudomonadota</taxon>
        <taxon>Betaproteobacteria</taxon>
        <taxon>Burkholderiales</taxon>
        <taxon>Comamonadaceae</taxon>
        <taxon>Variovorax</taxon>
    </lineage>
</organism>
<evidence type="ECO:0000313" key="1">
    <source>
        <dbReference type="EMBL" id="MEJ8845269.1"/>
    </source>
</evidence>
<dbReference type="Proteomes" id="UP001385892">
    <property type="component" value="Unassembled WGS sequence"/>
</dbReference>
<sequence>MLISVLIPAYARPEQLGDALASIALQDRSVVGEVIVSDDSPRAYWERNQAVIASSGVADLVAYSPNEPSLGIYPNHWSLAEKAKCSHVLFLHNDDMLCPGGLRVLSDMCENETDPRVKLWFGNCLITDENGRVDPVRTAERDRDYGRTGPARAEPMWQWCLTESIPPNCFLVEREAYLRHMRGSNDGNVGDWATNVRMANDGAWARSTRAEVSLYRVQDDSVTNAGRGVDVHRSYEFFQQLEVPPEFVAQKDARLAFMAPAATVRYARDGERRSAWTCYLSGHWSWRKRLSARGAKALVALMMPKPLWKWALRYRD</sequence>